<organism evidence="1 2">
    <name type="scientific">Gongylonema pulchrum</name>
    <dbReference type="NCBI Taxonomy" id="637853"/>
    <lineage>
        <taxon>Eukaryota</taxon>
        <taxon>Metazoa</taxon>
        <taxon>Ecdysozoa</taxon>
        <taxon>Nematoda</taxon>
        <taxon>Chromadorea</taxon>
        <taxon>Rhabditida</taxon>
        <taxon>Spirurina</taxon>
        <taxon>Spiruromorpha</taxon>
        <taxon>Spiruroidea</taxon>
        <taxon>Gongylonematidae</taxon>
        <taxon>Gongylonema</taxon>
    </lineage>
</organism>
<protein>
    <submittedName>
        <fullName evidence="1">Uncharacterized protein</fullName>
    </submittedName>
</protein>
<evidence type="ECO:0000313" key="1">
    <source>
        <dbReference type="EMBL" id="VDK65949.1"/>
    </source>
</evidence>
<evidence type="ECO:0000313" key="2">
    <source>
        <dbReference type="Proteomes" id="UP000271098"/>
    </source>
</evidence>
<gene>
    <name evidence="1" type="ORF">GPUH_LOCUS8876</name>
</gene>
<sequence length="48" mass="5524">MQKSIDNLFDMCHLVIQTIEQVGAYRLKIPNDADAANSRMNDKETTRQ</sequence>
<dbReference type="EMBL" id="UYRT01027116">
    <property type="protein sequence ID" value="VDK65949.1"/>
    <property type="molecule type" value="Genomic_DNA"/>
</dbReference>
<dbReference type="OrthoDB" id="10025739at2759"/>
<dbReference type="AlphaFoldDB" id="A0A3P6S136"/>
<dbReference type="Proteomes" id="UP000271098">
    <property type="component" value="Unassembled WGS sequence"/>
</dbReference>
<accession>A0A3P6S136</accession>
<name>A0A3P6S136_9BILA</name>
<reference evidence="1 2" key="1">
    <citation type="submission" date="2018-11" db="EMBL/GenBank/DDBJ databases">
        <authorList>
            <consortium name="Pathogen Informatics"/>
        </authorList>
    </citation>
    <scope>NUCLEOTIDE SEQUENCE [LARGE SCALE GENOMIC DNA]</scope>
</reference>
<proteinExistence type="predicted"/>
<keyword evidence="2" id="KW-1185">Reference proteome</keyword>